<evidence type="ECO:0000259" key="9">
    <source>
        <dbReference type="Pfam" id="PF06144"/>
    </source>
</evidence>
<keyword evidence="4 11" id="KW-0548">Nucleotidyltransferase</keyword>
<evidence type="ECO:0000256" key="6">
    <source>
        <dbReference type="ARBA" id="ARBA00022932"/>
    </source>
</evidence>
<dbReference type="SUPFAM" id="SSF48019">
    <property type="entry name" value="post-AAA+ oligomerization domain-like"/>
    <property type="match status" value="1"/>
</dbReference>
<dbReference type="Gene3D" id="1.20.272.10">
    <property type="match status" value="1"/>
</dbReference>
<evidence type="ECO:0000313" key="11">
    <source>
        <dbReference type="EMBL" id="MDT7043315.1"/>
    </source>
</evidence>
<dbReference type="EC" id="2.7.7.7" evidence="1"/>
<dbReference type="RefSeq" id="WP_313833883.1">
    <property type="nucleotide sequence ID" value="NZ_JAQOUE010000001.1"/>
</dbReference>
<keyword evidence="12" id="KW-1185">Reference proteome</keyword>
<reference evidence="11 12" key="1">
    <citation type="journal article" date="2023" name="ISME J.">
        <title>Cultivation and genomic characterization of novel and ubiquitous marine nitrite-oxidizing bacteria from the Nitrospirales.</title>
        <authorList>
            <person name="Mueller A.J."/>
            <person name="Daebeler A."/>
            <person name="Herbold C.W."/>
            <person name="Kirkegaard R.H."/>
            <person name="Daims H."/>
        </authorList>
    </citation>
    <scope>NUCLEOTIDE SEQUENCE [LARGE SCALE GENOMIC DNA]</scope>
    <source>
        <strain evidence="11 12">EB</strain>
    </source>
</reference>
<evidence type="ECO:0000256" key="8">
    <source>
        <dbReference type="ARBA" id="ARBA00049244"/>
    </source>
</evidence>
<dbReference type="Proteomes" id="UP001250932">
    <property type="component" value="Unassembled WGS sequence"/>
</dbReference>
<name>A0ABU3KA39_9BACT</name>
<evidence type="ECO:0000256" key="4">
    <source>
        <dbReference type="ARBA" id="ARBA00022695"/>
    </source>
</evidence>
<comment type="caution">
    <text evidence="11">The sequence shown here is derived from an EMBL/GenBank/DDBJ whole genome shotgun (WGS) entry which is preliminary data.</text>
</comment>
<gene>
    <name evidence="11" type="primary">holA</name>
    <name evidence="11" type="ORF">PPG34_13220</name>
</gene>
<dbReference type="SUPFAM" id="SSF52540">
    <property type="entry name" value="P-loop containing nucleoside triphosphate hydrolases"/>
    <property type="match status" value="1"/>
</dbReference>
<sequence>MKPAELPSALKRHGLVALYLVIGEEDYFRDQTIATLRAWKKVDDPATKADESKNAGDDPDDVFACDILYGDETECQEILSLVEEVPFFSTHRLVILKWADKLSAKHGEALIPYFHAPNDSSTLVLSAPKLDGRTKWVQTLKSKATVIDCAPLFDTHCLGWVKQEAARLGLKVDQEAALLLKDIAAEGLYRARRELDKLALFVPTGQTVTGNDVVAVQGADTGASVFDLAGAIAAKNPSHALTIVEKNLEAGEAPLRILGALLWQYRRLWKAKDELARGGNESKVARSLGLPPFRQREFFTVVQRFSLSHFSKAWKVFAETDSFLKGGAAGSPHRVFHSLVFALCLGARD</sequence>
<evidence type="ECO:0000256" key="1">
    <source>
        <dbReference type="ARBA" id="ARBA00012417"/>
    </source>
</evidence>
<evidence type="ECO:0000313" key="12">
    <source>
        <dbReference type="Proteomes" id="UP001250932"/>
    </source>
</evidence>
<dbReference type="InterPro" id="IPR010372">
    <property type="entry name" value="DNA_pol3_delta_N"/>
</dbReference>
<evidence type="ECO:0000259" key="10">
    <source>
        <dbReference type="Pfam" id="PF21694"/>
    </source>
</evidence>
<keyword evidence="5" id="KW-0235">DNA replication</keyword>
<dbReference type="Gene3D" id="1.10.8.60">
    <property type="match status" value="1"/>
</dbReference>
<dbReference type="InterPro" id="IPR027417">
    <property type="entry name" value="P-loop_NTPase"/>
</dbReference>
<comment type="similarity">
    <text evidence="7">Belongs to the DNA polymerase HolA subunit family.</text>
</comment>
<accession>A0ABU3KA39</accession>
<dbReference type="EMBL" id="JAQOUE010000001">
    <property type="protein sequence ID" value="MDT7043315.1"/>
    <property type="molecule type" value="Genomic_DNA"/>
</dbReference>
<dbReference type="PANTHER" id="PTHR34388:SF1">
    <property type="entry name" value="DNA POLYMERASE III SUBUNIT DELTA"/>
    <property type="match status" value="1"/>
</dbReference>
<feature type="domain" description="DNA polymerase III delta subunit-like C-terminal" evidence="10">
    <location>
        <begin position="224"/>
        <end position="328"/>
    </location>
</feature>
<evidence type="ECO:0000256" key="5">
    <source>
        <dbReference type="ARBA" id="ARBA00022705"/>
    </source>
</evidence>
<evidence type="ECO:0000256" key="7">
    <source>
        <dbReference type="ARBA" id="ARBA00034754"/>
    </source>
</evidence>
<protein>
    <recommendedName>
        <fullName evidence="2">DNA polymerase III subunit delta</fullName>
        <ecNumber evidence="1">2.7.7.7</ecNumber>
    </recommendedName>
</protein>
<keyword evidence="3 11" id="KW-0808">Transferase</keyword>
<keyword evidence="6" id="KW-0239">DNA-directed DNA polymerase</keyword>
<dbReference type="Pfam" id="PF06144">
    <property type="entry name" value="DNA_pol3_delta"/>
    <property type="match status" value="1"/>
</dbReference>
<comment type="catalytic activity">
    <reaction evidence="8">
        <text>DNA(n) + a 2'-deoxyribonucleoside 5'-triphosphate = DNA(n+1) + diphosphate</text>
        <dbReference type="Rhea" id="RHEA:22508"/>
        <dbReference type="Rhea" id="RHEA-COMP:17339"/>
        <dbReference type="Rhea" id="RHEA-COMP:17340"/>
        <dbReference type="ChEBI" id="CHEBI:33019"/>
        <dbReference type="ChEBI" id="CHEBI:61560"/>
        <dbReference type="ChEBI" id="CHEBI:173112"/>
        <dbReference type="EC" id="2.7.7.7"/>
    </reaction>
</comment>
<dbReference type="GO" id="GO:0003887">
    <property type="term" value="F:DNA-directed DNA polymerase activity"/>
    <property type="evidence" value="ECO:0007669"/>
    <property type="project" value="UniProtKB-EC"/>
</dbReference>
<evidence type="ECO:0000256" key="3">
    <source>
        <dbReference type="ARBA" id="ARBA00022679"/>
    </source>
</evidence>
<dbReference type="Pfam" id="PF21694">
    <property type="entry name" value="DNA_pol3_delta_C"/>
    <property type="match status" value="1"/>
</dbReference>
<dbReference type="InterPro" id="IPR005790">
    <property type="entry name" value="DNA_polIII_delta"/>
</dbReference>
<organism evidence="11 12">
    <name type="scientific">Candidatus Nitronereus thalassa</name>
    <dbReference type="NCBI Taxonomy" id="3020898"/>
    <lineage>
        <taxon>Bacteria</taxon>
        <taxon>Pseudomonadati</taxon>
        <taxon>Nitrospirota</taxon>
        <taxon>Nitrospiria</taxon>
        <taxon>Nitrospirales</taxon>
        <taxon>Nitrospiraceae</taxon>
        <taxon>Candidatus Nitronereus</taxon>
    </lineage>
</organism>
<dbReference type="PANTHER" id="PTHR34388">
    <property type="entry name" value="DNA POLYMERASE III SUBUNIT DELTA"/>
    <property type="match status" value="1"/>
</dbReference>
<dbReference type="NCBIfam" id="TIGR01128">
    <property type="entry name" value="holA"/>
    <property type="match status" value="1"/>
</dbReference>
<evidence type="ECO:0000256" key="2">
    <source>
        <dbReference type="ARBA" id="ARBA00017703"/>
    </source>
</evidence>
<proteinExistence type="inferred from homology"/>
<dbReference type="InterPro" id="IPR048466">
    <property type="entry name" value="DNA_pol3_delta-like_C"/>
</dbReference>
<dbReference type="Gene3D" id="3.40.50.300">
    <property type="entry name" value="P-loop containing nucleotide triphosphate hydrolases"/>
    <property type="match status" value="1"/>
</dbReference>
<dbReference type="InterPro" id="IPR008921">
    <property type="entry name" value="DNA_pol3_clamp-load_cplx_C"/>
</dbReference>
<feature type="domain" description="DNA polymerase III delta N-terminal" evidence="9">
    <location>
        <begin position="70"/>
        <end position="149"/>
    </location>
</feature>